<keyword evidence="1" id="KW-1277">Toxin-antitoxin system</keyword>
<dbReference type="Proteomes" id="UP000469724">
    <property type="component" value="Unassembled WGS sequence"/>
</dbReference>
<organism evidence="2 3">
    <name type="scientific">Desulfolutivibrio sulfodismutans</name>
    <dbReference type="NCBI Taxonomy" id="63561"/>
    <lineage>
        <taxon>Bacteria</taxon>
        <taxon>Pseudomonadati</taxon>
        <taxon>Thermodesulfobacteriota</taxon>
        <taxon>Desulfovibrionia</taxon>
        <taxon>Desulfovibrionales</taxon>
        <taxon>Desulfovibrionaceae</taxon>
        <taxon>Desulfolutivibrio</taxon>
    </lineage>
</organism>
<dbReference type="Pfam" id="PF05016">
    <property type="entry name" value="ParE_toxin"/>
    <property type="match status" value="1"/>
</dbReference>
<name>A0A7K3NRP4_9BACT</name>
<gene>
    <name evidence="2" type="ORF">G3N56_19230</name>
</gene>
<sequence>MRKLERVISLTKDANDSIKSLDAKQYRQVVQRIFDLSEIPEPHDSKSLKGKTEKNQKLRRVDAGEFRIIYRHDAGVVEILVVGRRNDGKVYRNLGDKDFSS</sequence>
<protein>
    <submittedName>
        <fullName evidence="2">Type II toxin-antitoxin system RelE/ParE family toxin</fullName>
    </submittedName>
</protein>
<dbReference type="InterPro" id="IPR007712">
    <property type="entry name" value="RelE/ParE_toxin"/>
</dbReference>
<dbReference type="AlphaFoldDB" id="A0A7K3NRP4"/>
<dbReference type="Gene3D" id="3.30.2310.20">
    <property type="entry name" value="RelE-like"/>
    <property type="match status" value="1"/>
</dbReference>
<proteinExistence type="predicted"/>
<evidence type="ECO:0000256" key="1">
    <source>
        <dbReference type="ARBA" id="ARBA00022649"/>
    </source>
</evidence>
<reference evidence="2 3" key="1">
    <citation type="submission" date="2020-02" db="EMBL/GenBank/DDBJ databases">
        <title>Comparative genomics of sulfur disproportionating microorganisms.</title>
        <authorList>
            <person name="Ward L.M."/>
            <person name="Bertran E."/>
            <person name="Johnston D.T."/>
        </authorList>
    </citation>
    <scope>NUCLEOTIDE SEQUENCE [LARGE SCALE GENOMIC DNA]</scope>
    <source>
        <strain evidence="2 3">DSM 3696</strain>
    </source>
</reference>
<dbReference type="SUPFAM" id="SSF143011">
    <property type="entry name" value="RelE-like"/>
    <property type="match status" value="1"/>
</dbReference>
<dbReference type="InterPro" id="IPR035093">
    <property type="entry name" value="RelE/ParE_toxin_dom_sf"/>
</dbReference>
<accession>A0A7K3NRP4</accession>
<comment type="caution">
    <text evidence="2">The sequence shown here is derived from an EMBL/GenBank/DDBJ whole genome shotgun (WGS) entry which is preliminary data.</text>
</comment>
<evidence type="ECO:0000313" key="2">
    <source>
        <dbReference type="EMBL" id="NDY58874.1"/>
    </source>
</evidence>
<keyword evidence="3" id="KW-1185">Reference proteome</keyword>
<dbReference type="RefSeq" id="WP_163303936.1">
    <property type="nucleotide sequence ID" value="NZ_JAAGRQ010000155.1"/>
</dbReference>
<dbReference type="EMBL" id="JAAGRQ010000155">
    <property type="protein sequence ID" value="NDY58874.1"/>
    <property type="molecule type" value="Genomic_DNA"/>
</dbReference>
<evidence type="ECO:0000313" key="3">
    <source>
        <dbReference type="Proteomes" id="UP000469724"/>
    </source>
</evidence>